<dbReference type="EMBL" id="SMBX01000013">
    <property type="protein sequence ID" value="TCU92998.1"/>
    <property type="molecule type" value="Genomic_DNA"/>
</dbReference>
<name>A0A4R3URH4_9BURK</name>
<dbReference type="RefSeq" id="WP_132478191.1">
    <property type="nucleotide sequence ID" value="NZ_JBHRVM010000001.1"/>
</dbReference>
<accession>A0A4R3URH4</accession>
<gene>
    <name evidence="2" type="ORF">EV686_11319</name>
</gene>
<organism evidence="2 3">
    <name type="scientific">Paracandidimonas soli</name>
    <dbReference type="NCBI Taxonomy" id="1917182"/>
    <lineage>
        <taxon>Bacteria</taxon>
        <taxon>Pseudomonadati</taxon>
        <taxon>Pseudomonadota</taxon>
        <taxon>Betaproteobacteria</taxon>
        <taxon>Burkholderiales</taxon>
        <taxon>Alcaligenaceae</taxon>
        <taxon>Paracandidimonas</taxon>
    </lineage>
</organism>
<feature type="compositionally biased region" description="Low complexity" evidence="1">
    <location>
        <begin position="292"/>
        <end position="303"/>
    </location>
</feature>
<evidence type="ECO:0000256" key="1">
    <source>
        <dbReference type="SAM" id="MobiDB-lite"/>
    </source>
</evidence>
<feature type="compositionally biased region" description="Basic and acidic residues" evidence="1">
    <location>
        <begin position="304"/>
        <end position="313"/>
    </location>
</feature>
<proteinExistence type="predicted"/>
<protein>
    <recommendedName>
        <fullName evidence="4">FHA domain-containing protein</fullName>
    </recommendedName>
</protein>
<feature type="compositionally biased region" description="Polar residues" evidence="1">
    <location>
        <begin position="217"/>
        <end position="226"/>
    </location>
</feature>
<evidence type="ECO:0008006" key="4">
    <source>
        <dbReference type="Google" id="ProtNLM"/>
    </source>
</evidence>
<feature type="region of interest" description="Disordered" evidence="1">
    <location>
        <begin position="123"/>
        <end position="157"/>
    </location>
</feature>
<dbReference type="AlphaFoldDB" id="A0A4R3URH4"/>
<keyword evidence="3" id="KW-1185">Reference proteome</keyword>
<feature type="region of interest" description="Disordered" evidence="1">
    <location>
        <begin position="267"/>
        <end position="313"/>
    </location>
</feature>
<sequence length="313" mass="32684">MMQDNPLSTVLGHRLALQCTGSDGIRQYDVFPPGATIGAWHGADIQLQDGSDAIAPLQAAIRFDSVRSRWAVIRLSQNGELRVDGIPLDCGQAHPISGQASLCFSSLFQIAICEDHNTPLPVAGTMPDADAEAHSDSVPAAAGADSNDDGTEDLFSDLLGSGTVPVGAIPSLDTRHPFSMESAAERNSHDPLRQLKPARALDALESSDPLERLDGKSWQSSGNPSLTDGSISLLGSATGMTGATTTPSILDSIGEAYASNVADKTPAAVRTRADHRPALNLPVRLHTPPQTPASSTTPTAAGTDKNRDSAPDR</sequence>
<reference evidence="2 3" key="1">
    <citation type="submission" date="2019-03" db="EMBL/GenBank/DDBJ databases">
        <title>Genomic Encyclopedia of Type Strains, Phase IV (KMG-IV): sequencing the most valuable type-strain genomes for metagenomic binning, comparative biology and taxonomic classification.</title>
        <authorList>
            <person name="Goeker M."/>
        </authorList>
    </citation>
    <scope>NUCLEOTIDE SEQUENCE [LARGE SCALE GENOMIC DNA]</scope>
    <source>
        <strain evidence="2 3">DSM 100048</strain>
    </source>
</reference>
<comment type="caution">
    <text evidence="2">The sequence shown here is derived from an EMBL/GenBank/DDBJ whole genome shotgun (WGS) entry which is preliminary data.</text>
</comment>
<feature type="region of interest" description="Disordered" evidence="1">
    <location>
        <begin position="205"/>
        <end position="226"/>
    </location>
</feature>
<evidence type="ECO:0000313" key="3">
    <source>
        <dbReference type="Proteomes" id="UP000294692"/>
    </source>
</evidence>
<dbReference type="OrthoDB" id="273564at2"/>
<dbReference type="Proteomes" id="UP000294692">
    <property type="component" value="Unassembled WGS sequence"/>
</dbReference>
<evidence type="ECO:0000313" key="2">
    <source>
        <dbReference type="EMBL" id="TCU92998.1"/>
    </source>
</evidence>
<feature type="compositionally biased region" description="Acidic residues" evidence="1">
    <location>
        <begin position="146"/>
        <end position="155"/>
    </location>
</feature>